<keyword evidence="3" id="KW-0732">Signal</keyword>
<keyword evidence="2" id="KW-0812">Transmembrane</keyword>
<dbReference type="InParanoid" id="A0A5J5EG44"/>
<protein>
    <submittedName>
        <fullName evidence="4">Uncharacterized protein</fullName>
    </submittedName>
</protein>
<keyword evidence="2" id="KW-1133">Transmembrane helix</keyword>
<keyword evidence="5" id="KW-1185">Reference proteome</keyword>
<feature type="region of interest" description="Disordered" evidence="1">
    <location>
        <begin position="292"/>
        <end position="394"/>
    </location>
</feature>
<dbReference type="EMBL" id="VXIS01000347">
    <property type="protein sequence ID" value="KAA8894340.1"/>
    <property type="molecule type" value="Genomic_DNA"/>
</dbReference>
<name>A0A5J5EG44_9PEZI</name>
<feature type="compositionally biased region" description="Acidic residues" evidence="1">
    <location>
        <begin position="338"/>
        <end position="352"/>
    </location>
</feature>
<feature type="transmembrane region" description="Helical" evidence="2">
    <location>
        <begin position="580"/>
        <end position="600"/>
    </location>
</feature>
<evidence type="ECO:0000313" key="4">
    <source>
        <dbReference type="EMBL" id="KAA8894340.1"/>
    </source>
</evidence>
<proteinExistence type="predicted"/>
<gene>
    <name evidence="4" type="ORF">FN846DRAFT_421504</name>
</gene>
<comment type="caution">
    <text evidence="4">The sequence shown here is derived from an EMBL/GenBank/DDBJ whole genome shotgun (WGS) entry which is preliminary data.</text>
</comment>
<feature type="compositionally biased region" description="Polar residues" evidence="1">
    <location>
        <begin position="235"/>
        <end position="250"/>
    </location>
</feature>
<evidence type="ECO:0000256" key="1">
    <source>
        <dbReference type="SAM" id="MobiDB-lite"/>
    </source>
</evidence>
<feature type="signal peptide" evidence="3">
    <location>
        <begin position="1"/>
        <end position="16"/>
    </location>
</feature>
<feature type="chain" id="PRO_5023888780" evidence="3">
    <location>
        <begin position="17"/>
        <end position="601"/>
    </location>
</feature>
<feature type="compositionally biased region" description="Low complexity" evidence="1">
    <location>
        <begin position="292"/>
        <end position="305"/>
    </location>
</feature>
<feature type="compositionally biased region" description="Polar residues" evidence="1">
    <location>
        <begin position="373"/>
        <end position="382"/>
    </location>
</feature>
<organism evidence="4 5">
    <name type="scientific">Sphaerosporella brunnea</name>
    <dbReference type="NCBI Taxonomy" id="1250544"/>
    <lineage>
        <taxon>Eukaryota</taxon>
        <taxon>Fungi</taxon>
        <taxon>Dikarya</taxon>
        <taxon>Ascomycota</taxon>
        <taxon>Pezizomycotina</taxon>
        <taxon>Pezizomycetes</taxon>
        <taxon>Pezizales</taxon>
        <taxon>Pyronemataceae</taxon>
        <taxon>Sphaerosporella</taxon>
    </lineage>
</organism>
<dbReference type="AlphaFoldDB" id="A0A5J5EG44"/>
<dbReference type="OrthoDB" id="5396453at2759"/>
<feature type="region of interest" description="Disordered" evidence="1">
    <location>
        <begin position="235"/>
        <end position="276"/>
    </location>
</feature>
<sequence length="601" mass="67926">MKPFVHKFIHPPLVLGLHGLLLLPLFLAPPDERLQRPPEFLRAHDREYDDEREPLLVRLHPKFSIPFGILGFIGVHILKQLAGKVPLPQDPRRARLAANIEKAVLFALGVAEEVWRWGLARILIKLLGGQGGFRGRGPLWDLFISGEPQEQLFGVVSPDNTKYQSIWEAVYLMGWFWSVLEATVSWNTVRPTSPDELHHSNMHDAHHSPFFGRRSIENNQRRPLLGKRNRSEYSTFVQSDDNSDHQNPVRSTERLSYFESIQHKRRDMGTSPRTRERVGELAIQFLIEGSGSTTAYDSSTTPTTPKAFAKADDMEQGDATPRPLSRAMERPDGISDNDYGDDEGETESDYENYESGLSSRSSFEGRRRRSSEAQTPLLSSSLPYDPEQDHPHHENLLHRQPSLSTLGDHAAAAVSSSYAASLIQRDEEESDELVEVHEDDVGTEPIAVNSSPRRQSIYPSFPSYSSNYNHTHFHAPIPPSSSSATESTMHIRYHNVRRKVYGLSVDRLPVYLAVMWRAAAALRHIGHALWFAWAPNIVFQGKFQWWCFLVLLVLCVRKGWNTVEWFGGSASRAGLFKSSLLLLSVGTTIYVAALAAWGILW</sequence>
<accession>A0A5J5EG44</accession>
<keyword evidence="2" id="KW-0472">Membrane</keyword>
<evidence type="ECO:0000256" key="3">
    <source>
        <dbReference type="SAM" id="SignalP"/>
    </source>
</evidence>
<evidence type="ECO:0000313" key="5">
    <source>
        <dbReference type="Proteomes" id="UP000326924"/>
    </source>
</evidence>
<dbReference type="Proteomes" id="UP000326924">
    <property type="component" value="Unassembled WGS sequence"/>
</dbReference>
<evidence type="ECO:0000256" key="2">
    <source>
        <dbReference type="SAM" id="Phobius"/>
    </source>
</evidence>
<reference evidence="4 5" key="1">
    <citation type="submission" date="2019-09" db="EMBL/GenBank/DDBJ databases">
        <title>Draft genome of the ectomycorrhizal ascomycete Sphaerosporella brunnea.</title>
        <authorList>
            <consortium name="DOE Joint Genome Institute"/>
            <person name="Benucci G.M."/>
            <person name="Marozzi G."/>
            <person name="Antonielli L."/>
            <person name="Sanchez S."/>
            <person name="Marco P."/>
            <person name="Wang X."/>
            <person name="Falini L.B."/>
            <person name="Barry K."/>
            <person name="Haridas S."/>
            <person name="Lipzen A."/>
            <person name="Labutti K."/>
            <person name="Grigoriev I.V."/>
            <person name="Murat C."/>
            <person name="Martin F."/>
            <person name="Albertini E."/>
            <person name="Donnini D."/>
            <person name="Bonito G."/>
        </authorList>
    </citation>
    <scope>NUCLEOTIDE SEQUENCE [LARGE SCALE GENOMIC DNA]</scope>
    <source>
        <strain evidence="4 5">Sb_GMNB300</strain>
    </source>
</reference>